<reference evidence="2 3" key="1">
    <citation type="submission" date="2021-11" db="EMBL/GenBank/DDBJ databases">
        <title>Whole genome of Geoglobus acetivorans.</title>
        <authorList>
            <person name="Liu D."/>
        </authorList>
    </citation>
    <scope>NUCLEOTIDE SEQUENCE [LARGE SCALE GENOMIC DNA]</scope>
    <source>
        <strain evidence="2 3">SBH6</strain>
    </source>
</reference>
<dbReference type="EMBL" id="CP087714">
    <property type="protein sequence ID" value="XAT63496.1"/>
    <property type="molecule type" value="Genomic_DNA"/>
</dbReference>
<sequence length="55" mass="5824">MDGGIRAALAFAVMVVVGALLLLAVRPPFEPFRFTILLAFIIAMILFGVKFGGGD</sequence>
<evidence type="ECO:0000256" key="1">
    <source>
        <dbReference type="SAM" id="Phobius"/>
    </source>
</evidence>
<evidence type="ECO:0000313" key="3">
    <source>
        <dbReference type="Proteomes" id="UP001492541"/>
    </source>
</evidence>
<evidence type="ECO:0000313" key="2">
    <source>
        <dbReference type="EMBL" id="XAT63496.1"/>
    </source>
</evidence>
<dbReference type="GeneID" id="90449947"/>
<proteinExistence type="predicted"/>
<protein>
    <submittedName>
        <fullName evidence="2">Uncharacterized protein</fullName>
    </submittedName>
</protein>
<name>A0ABZ3H1R0_GEOAI</name>
<feature type="transmembrane region" description="Helical" evidence="1">
    <location>
        <begin position="31"/>
        <end position="49"/>
    </location>
</feature>
<keyword evidence="1" id="KW-0812">Transmembrane</keyword>
<keyword evidence="1" id="KW-0472">Membrane</keyword>
<keyword evidence="1" id="KW-1133">Transmembrane helix</keyword>
<feature type="transmembrane region" description="Helical" evidence="1">
    <location>
        <begin position="7"/>
        <end position="25"/>
    </location>
</feature>
<organism evidence="2 3">
    <name type="scientific">Geoglobus acetivorans</name>
    <dbReference type="NCBI Taxonomy" id="565033"/>
    <lineage>
        <taxon>Archaea</taxon>
        <taxon>Methanobacteriati</taxon>
        <taxon>Methanobacteriota</taxon>
        <taxon>Archaeoglobi</taxon>
        <taxon>Archaeoglobales</taxon>
        <taxon>Archaeoglobaceae</taxon>
        <taxon>Geoglobus</taxon>
    </lineage>
</organism>
<gene>
    <name evidence="2" type="ORF">LPQ35_09595</name>
</gene>
<dbReference type="Proteomes" id="UP001492541">
    <property type="component" value="Chromosome"/>
</dbReference>
<keyword evidence="3" id="KW-1185">Reference proteome</keyword>
<dbReference type="RefSeq" id="WP_193807407.1">
    <property type="nucleotide sequence ID" value="NZ_CP087714.1"/>
</dbReference>
<accession>A0ABZ3H1R0</accession>